<dbReference type="AlphaFoldDB" id="A0A830C299"/>
<keyword evidence="1" id="KW-0812">Transmembrane</keyword>
<organism evidence="2 3">
    <name type="scientific">Phtheirospermum japonicum</name>
    <dbReference type="NCBI Taxonomy" id="374723"/>
    <lineage>
        <taxon>Eukaryota</taxon>
        <taxon>Viridiplantae</taxon>
        <taxon>Streptophyta</taxon>
        <taxon>Embryophyta</taxon>
        <taxon>Tracheophyta</taxon>
        <taxon>Spermatophyta</taxon>
        <taxon>Magnoliopsida</taxon>
        <taxon>eudicotyledons</taxon>
        <taxon>Gunneridae</taxon>
        <taxon>Pentapetalae</taxon>
        <taxon>asterids</taxon>
        <taxon>lamiids</taxon>
        <taxon>Lamiales</taxon>
        <taxon>Orobanchaceae</taxon>
        <taxon>Orobanchaceae incertae sedis</taxon>
        <taxon>Phtheirospermum</taxon>
    </lineage>
</organism>
<dbReference type="PANTHER" id="PTHR34189:SF10">
    <property type="entry name" value="TRANSMEMBRANE PROTEIN"/>
    <property type="match status" value="1"/>
</dbReference>
<protein>
    <submittedName>
        <fullName evidence="2">Uncharacterized protein</fullName>
    </submittedName>
</protein>
<feature type="transmembrane region" description="Helical" evidence="1">
    <location>
        <begin position="59"/>
        <end position="77"/>
    </location>
</feature>
<dbReference type="EMBL" id="BMAC01000168">
    <property type="protein sequence ID" value="GFP88421.1"/>
    <property type="molecule type" value="Genomic_DNA"/>
</dbReference>
<keyword evidence="1" id="KW-0472">Membrane</keyword>
<keyword evidence="3" id="KW-1185">Reference proteome</keyword>
<comment type="caution">
    <text evidence="2">The sequence shown here is derived from an EMBL/GenBank/DDBJ whole genome shotgun (WGS) entry which is preliminary data.</text>
</comment>
<gene>
    <name evidence="2" type="ORF">PHJA_000985800</name>
</gene>
<keyword evidence="1" id="KW-1133">Transmembrane helix</keyword>
<reference evidence="2" key="1">
    <citation type="submission" date="2020-07" db="EMBL/GenBank/DDBJ databases">
        <title>Ethylene signaling mediates host invasion by parasitic plants.</title>
        <authorList>
            <person name="Yoshida S."/>
        </authorList>
    </citation>
    <scope>NUCLEOTIDE SEQUENCE</scope>
    <source>
        <strain evidence="2">Okayama</strain>
    </source>
</reference>
<name>A0A830C299_9LAMI</name>
<dbReference type="PANTHER" id="PTHR34189">
    <property type="entry name" value="TRANSMEMBRANE PROTEIN"/>
    <property type="match status" value="1"/>
</dbReference>
<dbReference type="Proteomes" id="UP000653305">
    <property type="component" value="Unassembled WGS sequence"/>
</dbReference>
<evidence type="ECO:0000313" key="2">
    <source>
        <dbReference type="EMBL" id="GFP88421.1"/>
    </source>
</evidence>
<proteinExistence type="predicted"/>
<evidence type="ECO:0000313" key="3">
    <source>
        <dbReference type="Proteomes" id="UP000653305"/>
    </source>
</evidence>
<evidence type="ECO:0000256" key="1">
    <source>
        <dbReference type="SAM" id="Phobius"/>
    </source>
</evidence>
<dbReference type="OrthoDB" id="906535at2759"/>
<accession>A0A830C299</accession>
<sequence length="86" mass="9593">MHRSTSYSSGRSSDEFLVNFSPAVLKGVNNYTIINNDVISDDVSKKDMDLKPTPAGEKAIHLIPLVLILCALILWWFSGPVYIKLQ</sequence>